<evidence type="ECO:0000256" key="2">
    <source>
        <dbReference type="ARBA" id="ARBA00022614"/>
    </source>
</evidence>
<accession>A0A816BAV7</accession>
<dbReference type="Proteomes" id="UP000663828">
    <property type="component" value="Unassembled WGS sequence"/>
</dbReference>
<reference evidence="5" key="1">
    <citation type="submission" date="2021-02" db="EMBL/GenBank/DDBJ databases">
        <authorList>
            <person name="Nowell W R."/>
        </authorList>
    </citation>
    <scope>NUCLEOTIDE SEQUENCE</scope>
</reference>
<evidence type="ECO:0000256" key="1">
    <source>
        <dbReference type="ARBA" id="ARBA00022468"/>
    </source>
</evidence>
<dbReference type="PANTHER" id="PTHR24113">
    <property type="entry name" value="RAN GTPASE-ACTIVATING PROTEIN 1"/>
    <property type="match status" value="1"/>
</dbReference>
<dbReference type="PROSITE" id="PS50181">
    <property type="entry name" value="FBOX"/>
    <property type="match status" value="1"/>
</dbReference>
<dbReference type="EMBL" id="CAJNOR010006960">
    <property type="protein sequence ID" value="CAF1607686.1"/>
    <property type="molecule type" value="Genomic_DNA"/>
</dbReference>
<evidence type="ECO:0000313" key="6">
    <source>
        <dbReference type="Proteomes" id="UP000663828"/>
    </source>
</evidence>
<feature type="non-terminal residue" evidence="5">
    <location>
        <position position="1"/>
    </location>
</feature>
<keyword evidence="1" id="KW-0343">GTPase activation</keyword>
<gene>
    <name evidence="5" type="ORF">XAT740_LOCUS48482</name>
</gene>
<evidence type="ECO:0000313" key="5">
    <source>
        <dbReference type="EMBL" id="CAF1607686.1"/>
    </source>
</evidence>
<protein>
    <recommendedName>
        <fullName evidence="4">F-box domain-containing protein</fullName>
    </recommendedName>
</protein>
<dbReference type="GO" id="GO:0048471">
    <property type="term" value="C:perinuclear region of cytoplasm"/>
    <property type="evidence" value="ECO:0007669"/>
    <property type="project" value="TreeGrafter"/>
</dbReference>
<proteinExistence type="predicted"/>
<dbReference type="SUPFAM" id="SSF52047">
    <property type="entry name" value="RNI-like"/>
    <property type="match status" value="1"/>
</dbReference>
<keyword evidence="3" id="KW-0677">Repeat</keyword>
<dbReference type="GO" id="GO:0005829">
    <property type="term" value="C:cytosol"/>
    <property type="evidence" value="ECO:0007669"/>
    <property type="project" value="TreeGrafter"/>
</dbReference>
<dbReference type="GO" id="GO:0031267">
    <property type="term" value="F:small GTPase binding"/>
    <property type="evidence" value="ECO:0007669"/>
    <property type="project" value="TreeGrafter"/>
</dbReference>
<organism evidence="5 6">
    <name type="scientific">Adineta ricciae</name>
    <name type="common">Rotifer</name>
    <dbReference type="NCBI Taxonomy" id="249248"/>
    <lineage>
        <taxon>Eukaryota</taxon>
        <taxon>Metazoa</taxon>
        <taxon>Spiralia</taxon>
        <taxon>Gnathifera</taxon>
        <taxon>Rotifera</taxon>
        <taxon>Eurotatoria</taxon>
        <taxon>Bdelloidea</taxon>
        <taxon>Adinetida</taxon>
        <taxon>Adinetidae</taxon>
        <taxon>Adineta</taxon>
    </lineage>
</organism>
<dbReference type="GO" id="GO:0006913">
    <property type="term" value="P:nucleocytoplasmic transport"/>
    <property type="evidence" value="ECO:0007669"/>
    <property type="project" value="TreeGrafter"/>
</dbReference>
<name>A0A816BAV7_ADIRI</name>
<keyword evidence="2" id="KW-0433">Leucine-rich repeat</keyword>
<evidence type="ECO:0000259" key="4">
    <source>
        <dbReference type="PROSITE" id="PS50181"/>
    </source>
</evidence>
<dbReference type="InterPro" id="IPR032675">
    <property type="entry name" value="LRR_dom_sf"/>
</dbReference>
<dbReference type="AlphaFoldDB" id="A0A816BAV7"/>
<dbReference type="PANTHER" id="PTHR24113:SF12">
    <property type="entry name" value="RAN GTPASE-ACTIVATING PROTEIN 1"/>
    <property type="match status" value="1"/>
</dbReference>
<sequence>MLTVSLLDFSVELLFEIFDNLDTQTILKTLRPICTKLYETAKAYHRYKVILSTSSISYTALVKHVIKPENITSLLLINSNRMQSDSSMSFSNLFQADTFIRLQELSHRVTQKTSYDCTLHGMMHPFETPFWLPDKQWLVTCEYILTLSELNIYTKPIAPRDEKIIIRYDTSPSNGTYRLLTKDCSNSTQHTFLEKEFTLDSCTVTNAAAHILGAALKNNTTLSTVNLGNNKLVHSAMFLLNEIFNIKNLHTLRIRCDQFSVQHFAHLGSLLSRNTSLINFSVHKNQISFEGLRLLIVGLGFNETLETLIFEDIGIDGSPSSQSQPNGVIEDELAQYFAKILNVNKAMKTLVLPCVRHSAAGIQNLMDALKINTVFYILNLDAHGIDSRGTKFVADALKKT</sequence>
<feature type="domain" description="F-box" evidence="4">
    <location>
        <begin position="3"/>
        <end position="50"/>
    </location>
</feature>
<dbReference type="InterPro" id="IPR001810">
    <property type="entry name" value="F-box_dom"/>
</dbReference>
<dbReference type="Gene3D" id="3.80.10.10">
    <property type="entry name" value="Ribonuclease Inhibitor"/>
    <property type="match status" value="2"/>
</dbReference>
<dbReference type="GO" id="GO:0005096">
    <property type="term" value="F:GTPase activator activity"/>
    <property type="evidence" value="ECO:0007669"/>
    <property type="project" value="UniProtKB-KW"/>
</dbReference>
<dbReference type="GO" id="GO:0005634">
    <property type="term" value="C:nucleus"/>
    <property type="evidence" value="ECO:0007669"/>
    <property type="project" value="TreeGrafter"/>
</dbReference>
<comment type="caution">
    <text evidence="5">The sequence shown here is derived from an EMBL/GenBank/DDBJ whole genome shotgun (WGS) entry which is preliminary data.</text>
</comment>
<dbReference type="InterPro" id="IPR027038">
    <property type="entry name" value="RanGap"/>
</dbReference>
<keyword evidence="6" id="KW-1185">Reference proteome</keyword>
<evidence type="ECO:0000256" key="3">
    <source>
        <dbReference type="ARBA" id="ARBA00022737"/>
    </source>
</evidence>